<feature type="region of interest" description="Disordered" evidence="1">
    <location>
        <begin position="1"/>
        <end position="165"/>
    </location>
</feature>
<feature type="compositionally biased region" description="Basic and acidic residues" evidence="1">
    <location>
        <begin position="97"/>
        <end position="118"/>
    </location>
</feature>
<feature type="region of interest" description="Disordered" evidence="1">
    <location>
        <begin position="177"/>
        <end position="291"/>
    </location>
</feature>
<dbReference type="GeneID" id="30173303"/>
<feature type="compositionally biased region" description="Low complexity" evidence="1">
    <location>
        <begin position="266"/>
        <end position="280"/>
    </location>
</feature>
<dbReference type="RefSeq" id="XP_019010465.1">
    <property type="nucleotide sequence ID" value="XM_019156663.1"/>
</dbReference>
<gene>
    <name evidence="2" type="ORF">I206_04934</name>
    <name evidence="3" type="ORF">I206_106111</name>
</gene>
<dbReference type="EMBL" id="KI894012">
    <property type="protein sequence ID" value="OCF49246.1"/>
    <property type="molecule type" value="Genomic_DNA"/>
</dbReference>
<organism evidence="2">
    <name type="scientific">Kwoniella pini CBS 10737</name>
    <dbReference type="NCBI Taxonomy" id="1296096"/>
    <lineage>
        <taxon>Eukaryota</taxon>
        <taxon>Fungi</taxon>
        <taxon>Dikarya</taxon>
        <taxon>Basidiomycota</taxon>
        <taxon>Agaricomycotina</taxon>
        <taxon>Tremellomycetes</taxon>
        <taxon>Tremellales</taxon>
        <taxon>Cryptococcaceae</taxon>
        <taxon>Kwoniella</taxon>
    </lineage>
</organism>
<evidence type="ECO:0000313" key="3">
    <source>
        <dbReference type="EMBL" id="WWC72151.1"/>
    </source>
</evidence>
<feature type="compositionally biased region" description="Polar residues" evidence="1">
    <location>
        <begin position="10"/>
        <end position="20"/>
    </location>
</feature>
<feature type="region of interest" description="Disordered" evidence="1">
    <location>
        <begin position="359"/>
        <end position="390"/>
    </location>
</feature>
<reference evidence="2" key="1">
    <citation type="submission" date="2013-07" db="EMBL/GenBank/DDBJ databases">
        <title>The Genome Sequence of Cryptococcus pinus CBS10737.</title>
        <authorList>
            <consortium name="The Broad Institute Genome Sequencing Platform"/>
            <person name="Cuomo C."/>
            <person name="Litvintseva A."/>
            <person name="Chen Y."/>
            <person name="Heitman J."/>
            <person name="Sun S."/>
            <person name="Springer D."/>
            <person name="Dromer F."/>
            <person name="Young S.K."/>
            <person name="Zeng Q."/>
            <person name="Gargeya S."/>
            <person name="Fitzgerald M."/>
            <person name="Abouelleil A."/>
            <person name="Alvarado L."/>
            <person name="Berlin A.M."/>
            <person name="Chapman S.B."/>
            <person name="Dewar J."/>
            <person name="Goldberg J."/>
            <person name="Griggs A."/>
            <person name="Gujja S."/>
            <person name="Hansen M."/>
            <person name="Howarth C."/>
            <person name="Imamovic A."/>
            <person name="Larimer J."/>
            <person name="McCowan C."/>
            <person name="Murphy C."/>
            <person name="Pearson M."/>
            <person name="Priest M."/>
            <person name="Roberts A."/>
            <person name="Saif S."/>
            <person name="Shea T."/>
            <person name="Sykes S."/>
            <person name="Wortman J."/>
            <person name="Nusbaum C."/>
            <person name="Birren B."/>
        </authorList>
    </citation>
    <scope>NUCLEOTIDE SEQUENCE [LARGE SCALE GENOMIC DNA]</scope>
    <source>
        <strain evidence="2">CBS 10737</strain>
    </source>
</reference>
<dbReference type="AlphaFoldDB" id="A0A1B9I124"/>
<keyword evidence="4" id="KW-1185">Reference proteome</keyword>
<feature type="compositionally biased region" description="Low complexity" evidence="1">
    <location>
        <begin position="138"/>
        <end position="150"/>
    </location>
</feature>
<dbReference type="EMBL" id="CP144526">
    <property type="protein sequence ID" value="WWC72151.1"/>
    <property type="molecule type" value="Genomic_DNA"/>
</dbReference>
<feature type="compositionally biased region" description="Polar residues" evidence="1">
    <location>
        <begin position="57"/>
        <end position="79"/>
    </location>
</feature>
<evidence type="ECO:0000313" key="2">
    <source>
        <dbReference type="EMBL" id="OCF49246.1"/>
    </source>
</evidence>
<sequence length="390" mass="43366">MAASPRVPLQSFSPPSSILYTPSRKRRAASPNRPDLSSPLGANSTHKIKRQRPNLANGFQSLSISTDLLQNDLQTSDNMPPSPNDPLQTDEGIGLTHHVDSDDVKVEVLPERFPDRPDLHHHHHSNTHHWSIPNRAGPSSSSSTSPTSSTEDNYDSDVTYTHPSRRHRRFAGIAQQADEIVQPDQPPIQRGDDVSVEDITAHKGRRRREDLDEPFRAKRARKGPDIDIDMSNSDNLDNIDMDSSGGGMKRRTNWHEPEKDRIVITSLSDSSSSVGSSRSPSPEPHESQERLLSQPGMQGFTLSPSLLTHLLKSQRHHLRDNLNMTQAENSLVLYRPLGIPPGEFQESIVQAWQPGEGYADSGRFEIVDDDENLEASQAPPVDDDGDVQME</sequence>
<name>A0A1B9I124_9TREE</name>
<feature type="compositionally biased region" description="Basic and acidic residues" evidence="1">
    <location>
        <begin position="207"/>
        <end position="216"/>
    </location>
</feature>
<reference evidence="3" key="4">
    <citation type="submission" date="2024-02" db="EMBL/GenBank/DDBJ databases">
        <title>Comparative genomics of Cryptococcus and Kwoniella reveals pathogenesis evolution and contrasting modes of karyotype evolution via chromosome fusion or intercentromeric recombination.</title>
        <authorList>
            <person name="Coelho M.A."/>
            <person name="David-Palma M."/>
            <person name="Shea T."/>
            <person name="Bowers K."/>
            <person name="McGinley-Smith S."/>
            <person name="Mohammad A.W."/>
            <person name="Gnirke A."/>
            <person name="Yurkov A.M."/>
            <person name="Nowrousian M."/>
            <person name="Sun S."/>
            <person name="Cuomo C.A."/>
            <person name="Heitman J."/>
        </authorList>
    </citation>
    <scope>NUCLEOTIDE SEQUENCE</scope>
    <source>
        <strain evidence="3">CBS 10737</strain>
    </source>
</reference>
<reference evidence="3" key="2">
    <citation type="submission" date="2013-07" db="EMBL/GenBank/DDBJ databases">
        <authorList>
            <consortium name="The Broad Institute Genome Sequencing Platform"/>
            <person name="Cuomo C."/>
            <person name="Litvintseva A."/>
            <person name="Chen Y."/>
            <person name="Heitman J."/>
            <person name="Sun S."/>
            <person name="Springer D."/>
            <person name="Dromer F."/>
            <person name="Young S.K."/>
            <person name="Zeng Q."/>
            <person name="Gargeya S."/>
            <person name="Fitzgerald M."/>
            <person name="Abouelleil A."/>
            <person name="Alvarado L."/>
            <person name="Berlin A.M."/>
            <person name="Chapman S.B."/>
            <person name="Dewar J."/>
            <person name="Goldberg J."/>
            <person name="Griggs A."/>
            <person name="Gujja S."/>
            <person name="Hansen M."/>
            <person name="Howarth C."/>
            <person name="Imamovic A."/>
            <person name="Larimer J."/>
            <person name="McCowan C."/>
            <person name="Murphy C."/>
            <person name="Pearson M."/>
            <person name="Priest M."/>
            <person name="Roberts A."/>
            <person name="Saif S."/>
            <person name="Shea T."/>
            <person name="Sykes S."/>
            <person name="Wortman J."/>
            <person name="Nusbaum C."/>
            <person name="Birren B."/>
        </authorList>
    </citation>
    <scope>NUCLEOTIDE SEQUENCE</scope>
    <source>
        <strain evidence="3">CBS 10737</strain>
    </source>
</reference>
<reference evidence="2" key="3">
    <citation type="submission" date="2016-07" db="EMBL/GenBank/DDBJ databases">
        <title>Evolution of pathogenesis and genome organization in the Tremellales.</title>
        <authorList>
            <person name="Cuomo C."/>
            <person name="Litvintseva A."/>
            <person name="Heitman J."/>
            <person name="Chen Y."/>
            <person name="Sun S."/>
            <person name="Springer D."/>
            <person name="Dromer F."/>
            <person name="Young S."/>
            <person name="Zeng Q."/>
            <person name="Chapman S."/>
            <person name="Gujja S."/>
            <person name="Saif S."/>
            <person name="Birren B."/>
        </authorList>
    </citation>
    <scope>NUCLEOTIDE SEQUENCE</scope>
    <source>
        <strain evidence="2">CBS 10737</strain>
    </source>
</reference>
<feature type="compositionally biased region" description="Acidic residues" evidence="1">
    <location>
        <begin position="381"/>
        <end position="390"/>
    </location>
</feature>
<accession>A0A1B9I124</accession>
<protein>
    <submittedName>
        <fullName evidence="2">Uncharacterized protein</fullName>
    </submittedName>
</protein>
<proteinExistence type="predicted"/>
<dbReference type="Proteomes" id="UP000094020">
    <property type="component" value="Chromosome 8"/>
</dbReference>
<evidence type="ECO:0000256" key="1">
    <source>
        <dbReference type="SAM" id="MobiDB-lite"/>
    </source>
</evidence>
<dbReference type="OrthoDB" id="3364141at2759"/>
<evidence type="ECO:0000313" key="4">
    <source>
        <dbReference type="Proteomes" id="UP000094020"/>
    </source>
</evidence>
<feature type="compositionally biased region" description="Basic and acidic residues" evidence="1">
    <location>
        <begin position="253"/>
        <end position="262"/>
    </location>
</feature>
<dbReference type="KEGG" id="kpin:30173303"/>